<name>A0A182QYJ5_9DIPT</name>
<dbReference type="GO" id="GO:0016614">
    <property type="term" value="F:oxidoreductase activity, acting on CH-OH group of donors"/>
    <property type="evidence" value="ECO:0007669"/>
    <property type="project" value="InterPro"/>
</dbReference>
<organism evidence="5 6">
    <name type="scientific">Anopheles farauti</name>
    <dbReference type="NCBI Taxonomy" id="69004"/>
    <lineage>
        <taxon>Eukaryota</taxon>
        <taxon>Metazoa</taxon>
        <taxon>Ecdysozoa</taxon>
        <taxon>Arthropoda</taxon>
        <taxon>Hexapoda</taxon>
        <taxon>Insecta</taxon>
        <taxon>Pterygota</taxon>
        <taxon>Neoptera</taxon>
        <taxon>Endopterygota</taxon>
        <taxon>Diptera</taxon>
        <taxon>Nematocera</taxon>
        <taxon>Culicoidea</taxon>
        <taxon>Culicidae</taxon>
        <taxon>Anophelinae</taxon>
        <taxon>Anopheles</taxon>
    </lineage>
</organism>
<proteinExistence type="inferred from homology"/>
<sequence length="721" mass="79558">MEPFGSVKIGVKCVRVFFCRCCEQSDLARTIMVVSFGTLIPLLAGAAFKATPAAAAGLTTAVGAAISAATAVIGVGKLAIVPILIASLAYYNYDLFDPENRPFNVPEVDREYDFIVVGAGSAGAVVASRLSEIGGWKVLLLEAGGHETEISDVPILSLYLHKSKLDWKYRTQPQKTACQAMKDNRCCWTRGKVLGGSSVLNTMLYIRGNKRDYDLWRALGNPGWGYEDVLPYFRKSEDQRNPYLARNKRQHATGGLLQVQDAPYLTPLGVSFLQAGEEMGYDIVDVNGEQQTGFAFFQFTMRRGTRCSTSKAFLRPVRNRKNLHVALFAHVTRVLLDPVTKRALGVEFIRNGKKQQVFATREVILSAGAIGTPHIMMLSGIGPRENLERVGVPVLHDLPGVGQNLQDHIAVGGLVFRIDQPISVIMNRLVNLNSALRYAVTEDGPLTSSIGLEAVGFISTKYANQTDDWPDIEFMITSASTPSDGGDQVKKAHGLKDEFYEDMFSAINNQDVFGVFPMMLRPKSRGFIRLQSKNPLRYPLLYHNYLTHPDDVGVLREGVKAAIAFGETQAMKRFGSRFHSKQVPNCRHLPEFTDEYWDCAIRQYTMTIYHMSGTAKMGPPDDPWAVVDPKLRVYGIKGLRVIDASIMPRITSGNINAPVIMIGEKGADLIKELWLQKGYSRRGKRQQFANETIANGVANQTEAVSEISATTSCVNETSVPS</sequence>
<dbReference type="InterPro" id="IPR036188">
    <property type="entry name" value="FAD/NAD-bd_sf"/>
</dbReference>
<keyword evidence="2" id="KW-0285">Flavoprotein</keyword>
<dbReference type="EnsemblMetazoa" id="AFAF019461-RA">
    <property type="protein sequence ID" value="AFAF019461-PA"/>
    <property type="gene ID" value="AFAF019461"/>
</dbReference>
<dbReference type="SUPFAM" id="SSF54373">
    <property type="entry name" value="FAD-linked reductases, C-terminal domain"/>
    <property type="match status" value="1"/>
</dbReference>
<dbReference type="PANTHER" id="PTHR11552">
    <property type="entry name" value="GLUCOSE-METHANOL-CHOLINE GMC OXIDOREDUCTASE"/>
    <property type="match status" value="1"/>
</dbReference>
<dbReference type="Gene3D" id="3.50.50.60">
    <property type="entry name" value="FAD/NAD(P)-binding domain"/>
    <property type="match status" value="1"/>
</dbReference>
<dbReference type="InterPro" id="IPR007867">
    <property type="entry name" value="GMC_OxRtase_C"/>
</dbReference>
<dbReference type="Proteomes" id="UP000075886">
    <property type="component" value="Unassembled WGS sequence"/>
</dbReference>
<dbReference type="PROSITE" id="PS00623">
    <property type="entry name" value="GMC_OXRED_1"/>
    <property type="match status" value="1"/>
</dbReference>
<dbReference type="PROSITE" id="PS00624">
    <property type="entry name" value="GMC_OXRED_2"/>
    <property type="match status" value="1"/>
</dbReference>
<protein>
    <recommendedName>
        <fullName evidence="3 4">Glucose-methanol-choline oxidoreductase N-terminal domain-containing protein</fullName>
    </recommendedName>
</protein>
<dbReference type="GO" id="GO:0050660">
    <property type="term" value="F:flavin adenine dinucleotide binding"/>
    <property type="evidence" value="ECO:0007669"/>
    <property type="project" value="InterPro"/>
</dbReference>
<dbReference type="STRING" id="69004.A0A182QYJ5"/>
<evidence type="ECO:0000256" key="2">
    <source>
        <dbReference type="RuleBase" id="RU003968"/>
    </source>
</evidence>
<feature type="domain" description="Glucose-methanol-choline oxidoreductase N-terminal" evidence="4">
    <location>
        <begin position="368"/>
        <end position="382"/>
    </location>
</feature>
<dbReference type="Pfam" id="PF05199">
    <property type="entry name" value="GMC_oxred_C"/>
    <property type="match status" value="1"/>
</dbReference>
<dbReference type="InterPro" id="IPR000172">
    <property type="entry name" value="GMC_OxRdtase_N"/>
</dbReference>
<accession>A0A182QYJ5</accession>
<evidence type="ECO:0000313" key="5">
    <source>
        <dbReference type="EnsemblMetazoa" id="AFAF019461-PA"/>
    </source>
</evidence>
<reference evidence="5" key="2">
    <citation type="submission" date="2020-05" db="UniProtKB">
        <authorList>
            <consortium name="EnsemblMetazoa"/>
        </authorList>
    </citation>
    <scope>IDENTIFICATION</scope>
    <source>
        <strain evidence="5">FAR1</strain>
    </source>
</reference>
<dbReference type="Gene3D" id="3.30.560.10">
    <property type="entry name" value="Glucose Oxidase, domain 3"/>
    <property type="match status" value="1"/>
</dbReference>
<dbReference type="InterPro" id="IPR012132">
    <property type="entry name" value="GMC_OxRdtase"/>
</dbReference>
<evidence type="ECO:0000313" key="6">
    <source>
        <dbReference type="Proteomes" id="UP000075886"/>
    </source>
</evidence>
<dbReference type="EMBL" id="AXCN02000040">
    <property type="status" value="NOT_ANNOTATED_CDS"/>
    <property type="molecule type" value="Genomic_DNA"/>
</dbReference>
<dbReference type="AlphaFoldDB" id="A0A182QYJ5"/>
<dbReference type="PANTHER" id="PTHR11552:SF154">
    <property type="entry name" value="FI04917P"/>
    <property type="match status" value="1"/>
</dbReference>
<evidence type="ECO:0000256" key="1">
    <source>
        <dbReference type="ARBA" id="ARBA00010790"/>
    </source>
</evidence>
<reference evidence="6" key="1">
    <citation type="submission" date="2014-01" db="EMBL/GenBank/DDBJ databases">
        <title>The Genome Sequence of Anopheles farauti FAR1 (V2).</title>
        <authorList>
            <consortium name="The Broad Institute Genomics Platform"/>
            <person name="Neafsey D.E."/>
            <person name="Besansky N."/>
            <person name="Howell P."/>
            <person name="Walton C."/>
            <person name="Young S.K."/>
            <person name="Zeng Q."/>
            <person name="Gargeya S."/>
            <person name="Fitzgerald M."/>
            <person name="Haas B."/>
            <person name="Abouelleil A."/>
            <person name="Allen A.W."/>
            <person name="Alvarado L."/>
            <person name="Arachchi H.M."/>
            <person name="Berlin A.M."/>
            <person name="Chapman S.B."/>
            <person name="Gainer-Dewar J."/>
            <person name="Goldberg J."/>
            <person name="Griggs A."/>
            <person name="Gujja S."/>
            <person name="Hansen M."/>
            <person name="Howarth C."/>
            <person name="Imamovic A."/>
            <person name="Ireland A."/>
            <person name="Larimer J."/>
            <person name="McCowan C."/>
            <person name="Murphy C."/>
            <person name="Pearson M."/>
            <person name="Poon T.W."/>
            <person name="Priest M."/>
            <person name="Roberts A."/>
            <person name="Saif S."/>
            <person name="Shea T."/>
            <person name="Sisk P."/>
            <person name="Sykes S."/>
            <person name="Wortman J."/>
            <person name="Nusbaum C."/>
            <person name="Birren B."/>
        </authorList>
    </citation>
    <scope>NUCLEOTIDE SEQUENCE [LARGE SCALE GENOMIC DNA]</scope>
    <source>
        <strain evidence="6">FAR1</strain>
    </source>
</reference>
<evidence type="ECO:0000259" key="4">
    <source>
        <dbReference type="PROSITE" id="PS00624"/>
    </source>
</evidence>
<feature type="domain" description="Glucose-methanol-choline oxidoreductase N-terminal" evidence="3">
    <location>
        <begin position="191"/>
        <end position="214"/>
    </location>
</feature>
<comment type="similarity">
    <text evidence="1 2">Belongs to the GMC oxidoreductase family.</text>
</comment>
<evidence type="ECO:0000259" key="3">
    <source>
        <dbReference type="PROSITE" id="PS00623"/>
    </source>
</evidence>
<dbReference type="Pfam" id="PF00732">
    <property type="entry name" value="GMC_oxred_N"/>
    <property type="match status" value="1"/>
</dbReference>
<keyword evidence="2" id="KW-0274">FAD</keyword>
<dbReference type="VEuPathDB" id="VectorBase:AFAF019461"/>
<keyword evidence="6" id="KW-1185">Reference proteome</keyword>
<dbReference type="SUPFAM" id="SSF51905">
    <property type="entry name" value="FAD/NAD(P)-binding domain"/>
    <property type="match status" value="1"/>
</dbReference>